<dbReference type="OrthoDB" id="7352414at2"/>
<sequence length="652" mass="65647">MADMKYSLAIDLAGNLATRARTMQGALGRLSAGGQQDLRRLGRAARSASDGLASLGNRYTALLTGAGAAAAIRQVASLQDQLAALRTSSGRSADEIKVLRERLFEIANNPAVRLDVSQLTAGLQEVYTRSSVLLDDEEGLLALGAAMRATGGDATSMGQLIANAITNLGIDDRGELIAYLSTINEQGKLAKLTLAELAREAPTIAAAYMRTGRTGLDAGREAMALAQIARASTGSGSEAATAVEGLMRTLSDPDVKAALGDMGIQVMDPENLNQMRAVPDILRDIVRATKGEVTESDALFKNVFTEEGAQAVLIPLLDEYRKTGELRLLDGLMEVEGTREQLFQDAAIRAETMSAALTSLSNAWQKFADQNLSGPIDDLARAISDLDPDTLDKTMRALAIGAGTLGALVVGNQVVRTGAAVTTALSMRRMAGAAGPTLAGAAAGMGPTPVLVTNWPRRLGGGRAGAAGAGMAGAAGAVGAGGMGSAGATAAGTAALGQRLRLRLIGRAGGVTALGLGAVEAGMALADGDTRGAVEAGGGALGAAGGAWVGAQVGGALGAATGPLAPVMAPAGALGGAIAGGIAGSEIGREIADAAIEQLEKWGVGIDEIEISVTNTNPGVAAGLAVRPHRRRGQPMGGSDPDRGPTMGGVGQ</sequence>
<organism evidence="2 3">
    <name type="scientific">Roseospira navarrensis</name>
    <dbReference type="NCBI Taxonomy" id="140058"/>
    <lineage>
        <taxon>Bacteria</taxon>
        <taxon>Pseudomonadati</taxon>
        <taxon>Pseudomonadota</taxon>
        <taxon>Alphaproteobacteria</taxon>
        <taxon>Rhodospirillales</taxon>
        <taxon>Rhodospirillaceae</taxon>
        <taxon>Roseospira</taxon>
    </lineage>
</organism>
<evidence type="ECO:0000313" key="2">
    <source>
        <dbReference type="EMBL" id="MQX36815.1"/>
    </source>
</evidence>
<proteinExistence type="predicted"/>
<name>A0A7X1ZE13_9PROT</name>
<protein>
    <recommendedName>
        <fullName evidence="4">Phage tail tape measure protein domain-containing protein</fullName>
    </recommendedName>
</protein>
<keyword evidence="3" id="KW-1185">Reference proteome</keyword>
<feature type="region of interest" description="Disordered" evidence="1">
    <location>
        <begin position="628"/>
        <end position="652"/>
    </location>
</feature>
<dbReference type="Proteomes" id="UP000434582">
    <property type="component" value="Unassembled WGS sequence"/>
</dbReference>
<accession>A0A7X1ZE13</accession>
<evidence type="ECO:0000313" key="3">
    <source>
        <dbReference type="Proteomes" id="UP000434582"/>
    </source>
</evidence>
<comment type="caution">
    <text evidence="2">The sequence shown here is derived from an EMBL/GenBank/DDBJ whole genome shotgun (WGS) entry which is preliminary data.</text>
</comment>
<evidence type="ECO:0000256" key="1">
    <source>
        <dbReference type="SAM" id="MobiDB-lite"/>
    </source>
</evidence>
<dbReference type="EMBL" id="WIVE01000027">
    <property type="protein sequence ID" value="MQX36815.1"/>
    <property type="molecule type" value="Genomic_DNA"/>
</dbReference>
<gene>
    <name evidence="2" type="ORF">GHC57_09840</name>
</gene>
<reference evidence="2 3" key="1">
    <citation type="submission" date="2019-10" db="EMBL/GenBank/DDBJ databases">
        <title>Draft whole-genome sequence of the purple nonsulfur photosynthetic bacterium Roseospira navarrensis DSM 15114.</title>
        <authorList>
            <person name="Kyndt J.A."/>
            <person name="Meyer T.E."/>
        </authorList>
    </citation>
    <scope>NUCLEOTIDE SEQUENCE [LARGE SCALE GENOMIC DNA]</scope>
    <source>
        <strain evidence="2 3">DSM 15114</strain>
    </source>
</reference>
<evidence type="ECO:0008006" key="4">
    <source>
        <dbReference type="Google" id="ProtNLM"/>
    </source>
</evidence>
<dbReference type="RefSeq" id="WP_153343665.1">
    <property type="nucleotide sequence ID" value="NZ_WIVE01000027.1"/>
</dbReference>
<dbReference type="AlphaFoldDB" id="A0A7X1ZE13"/>